<comment type="subcellular location">
    <subcellularLocation>
        <location evidence="1">Membrane</location>
        <topology evidence="1">Multi-pass membrane protein</topology>
    </subcellularLocation>
</comment>
<dbReference type="NCBIfam" id="TIGR00810">
    <property type="entry name" value="secG"/>
    <property type="match status" value="1"/>
</dbReference>
<gene>
    <name evidence="14" type="primary">secG</name>
    <name evidence="14" type="ORF">CHC_685</name>
</gene>
<keyword evidence="15" id="KW-1185">Reference proteome</keyword>
<dbReference type="KEGG" id="ccp:CHC_685"/>
<evidence type="ECO:0000256" key="10">
    <source>
        <dbReference type="ARBA" id="ARBA00023136"/>
    </source>
</evidence>
<evidence type="ECO:0000256" key="7">
    <source>
        <dbReference type="ARBA" id="ARBA00022927"/>
    </source>
</evidence>
<keyword evidence="14" id="KW-0934">Plastid</keyword>
<evidence type="ECO:0000256" key="9">
    <source>
        <dbReference type="ARBA" id="ARBA00023010"/>
    </source>
</evidence>
<evidence type="ECO:0000256" key="6">
    <source>
        <dbReference type="ARBA" id="ARBA00022692"/>
    </source>
</evidence>
<dbReference type="Proteomes" id="UP000012073">
    <property type="component" value="Plastid Pltd"/>
</dbReference>
<evidence type="ECO:0000313" key="15">
    <source>
        <dbReference type="Proteomes" id="UP000012073"/>
    </source>
</evidence>
<dbReference type="EMBL" id="HF562234">
    <property type="protein sequence ID" value="CCP38151.1"/>
    <property type="molecule type" value="Genomic_DNA"/>
</dbReference>
<dbReference type="GO" id="GO:0009306">
    <property type="term" value="P:protein secretion"/>
    <property type="evidence" value="ECO:0007669"/>
    <property type="project" value="InterPro"/>
</dbReference>
<keyword evidence="10 12" id="KW-0472">Membrane</keyword>
<keyword evidence="7" id="KW-0653">Protein transport</keyword>
<feature type="signal peptide" evidence="13">
    <location>
        <begin position="1"/>
        <end position="23"/>
    </location>
</feature>
<keyword evidence="13" id="KW-0732">Signal</keyword>
<proteinExistence type="inferred from homology"/>
<evidence type="ECO:0000256" key="5">
    <source>
        <dbReference type="ARBA" id="ARBA00022448"/>
    </source>
</evidence>
<dbReference type="GO" id="GO:0015450">
    <property type="term" value="F:protein-transporting ATPase activity"/>
    <property type="evidence" value="ECO:0007669"/>
    <property type="project" value="InterPro"/>
</dbReference>
<keyword evidence="9" id="KW-0811">Translocation</keyword>
<comment type="similarity">
    <text evidence="2">Belongs to the SecG family.</text>
</comment>
<evidence type="ECO:0000256" key="3">
    <source>
        <dbReference type="ARBA" id="ARBA00013657"/>
    </source>
</evidence>
<evidence type="ECO:0000256" key="4">
    <source>
        <dbReference type="ARBA" id="ARBA00015435"/>
    </source>
</evidence>
<dbReference type="AlphaFoldDB" id="M5DES5"/>
<keyword evidence="8 12" id="KW-1133">Transmembrane helix</keyword>
<dbReference type="Gramene" id="CCP38151">
    <property type="protein sequence ID" value="CCP38151"/>
    <property type="gene ID" value="CHC_685"/>
</dbReference>
<dbReference type="GeneID" id="14971074"/>
<dbReference type="InterPro" id="IPR004692">
    <property type="entry name" value="SecG"/>
</dbReference>
<keyword evidence="6 12" id="KW-0812">Transmembrane</keyword>
<dbReference type="GO" id="GO:0016020">
    <property type="term" value="C:membrane"/>
    <property type="evidence" value="ECO:0007669"/>
    <property type="project" value="UniProtKB-SubCell"/>
</dbReference>
<sequence>MKLIWYLISLTIIFLVLISSPKSTNIGSFSNQGNLLNATRSTQKTLQGLIAFNVLCFLILTTWLLIHTVV</sequence>
<dbReference type="RefSeq" id="YP_007627404.1">
    <property type="nucleotide sequence ID" value="NC_020795.1"/>
</dbReference>
<evidence type="ECO:0000256" key="12">
    <source>
        <dbReference type="SAM" id="Phobius"/>
    </source>
</evidence>
<evidence type="ECO:0000313" key="14">
    <source>
        <dbReference type="EMBL" id="CCP38151.1"/>
    </source>
</evidence>
<geneLocation type="plastid" evidence="14"/>
<reference evidence="14 15" key="1">
    <citation type="journal article" date="2013" name="PLoS ONE">
        <title>Evolution of red algal plastid genomes: ancient architectures, introns, horizontal gene transfer, and taxonomic utility of plastid markers.</title>
        <authorList>
            <person name="Janouskovec J."/>
            <person name="Liu S.-L."/>
            <person name="Martone P.T."/>
            <person name="Carre W."/>
            <person name="Leblanc C."/>
            <person name="Collen J."/>
            <person name="Keeling P.J."/>
        </authorList>
    </citation>
    <scope>NUCLEOTIDE SEQUENCE [LARGE SCALE GENOMIC DNA]</scope>
    <source>
        <strain evidence="15">cv. Stackhouse</strain>
    </source>
</reference>
<comment type="function">
    <text evidence="11">Involved in protein export. Participates in an early event of protein translocation across the chloroplast thylakoid membrane.</text>
</comment>
<evidence type="ECO:0000256" key="8">
    <source>
        <dbReference type="ARBA" id="ARBA00022989"/>
    </source>
</evidence>
<evidence type="ECO:0000256" key="13">
    <source>
        <dbReference type="SAM" id="SignalP"/>
    </source>
</evidence>
<evidence type="ECO:0000256" key="11">
    <source>
        <dbReference type="ARBA" id="ARBA00025638"/>
    </source>
</evidence>
<dbReference type="STRING" id="2769.M5DES5"/>
<keyword evidence="5" id="KW-0813">Transport</keyword>
<feature type="chain" id="PRO_5004065191" description="Probable protein-export membrane protein SecG" evidence="13">
    <location>
        <begin position="24"/>
        <end position="70"/>
    </location>
</feature>
<evidence type="ECO:0000256" key="2">
    <source>
        <dbReference type="ARBA" id="ARBA00008445"/>
    </source>
</evidence>
<protein>
    <recommendedName>
        <fullName evidence="4">Probable protein-export membrane protein SecG</fullName>
    </recommendedName>
    <alternativeName>
        <fullName evidence="3">Probable protein-export membrane protein secG</fullName>
    </alternativeName>
</protein>
<organism evidence="14 15">
    <name type="scientific">Chondrus crispus</name>
    <name type="common">Carrageen Irish moss</name>
    <name type="synonym">Polymorpha crispa</name>
    <dbReference type="NCBI Taxonomy" id="2769"/>
    <lineage>
        <taxon>Eukaryota</taxon>
        <taxon>Rhodophyta</taxon>
        <taxon>Florideophyceae</taxon>
        <taxon>Rhodymeniophycidae</taxon>
        <taxon>Gigartinales</taxon>
        <taxon>Gigartinaceae</taxon>
        <taxon>Chondrus</taxon>
    </lineage>
</organism>
<feature type="transmembrane region" description="Helical" evidence="12">
    <location>
        <begin position="45"/>
        <end position="66"/>
    </location>
</feature>
<evidence type="ECO:0000256" key="1">
    <source>
        <dbReference type="ARBA" id="ARBA00004141"/>
    </source>
</evidence>
<name>M5DES5_CHOCR</name>
<accession>M5DES5</accession>